<evidence type="ECO:0000313" key="3">
    <source>
        <dbReference type="Proteomes" id="UP000018766"/>
    </source>
</evidence>
<evidence type="ECO:0000313" key="2">
    <source>
        <dbReference type="EMBL" id="ETD72654.1"/>
    </source>
</evidence>
<gene>
    <name evidence="2" type="ORF">V757_03125</name>
</gene>
<dbReference type="InterPro" id="IPR001173">
    <property type="entry name" value="Glyco_trans_2-like"/>
</dbReference>
<organism evidence="2 3">
    <name type="scientific">Pelistega indica</name>
    <dbReference type="NCBI Taxonomy" id="1414851"/>
    <lineage>
        <taxon>Bacteria</taxon>
        <taxon>Pseudomonadati</taxon>
        <taxon>Pseudomonadota</taxon>
        <taxon>Betaproteobacteria</taxon>
        <taxon>Burkholderiales</taxon>
        <taxon>Alcaligenaceae</taxon>
        <taxon>Pelistega</taxon>
    </lineage>
</organism>
<accession>V8G7Z1</accession>
<dbReference type="Proteomes" id="UP000018766">
    <property type="component" value="Unassembled WGS sequence"/>
</dbReference>
<dbReference type="Pfam" id="PF00535">
    <property type="entry name" value="Glycos_transf_2"/>
    <property type="match status" value="1"/>
</dbReference>
<dbReference type="Gene3D" id="3.90.550.10">
    <property type="entry name" value="Spore Coat Polysaccharide Biosynthesis Protein SpsA, Chain A"/>
    <property type="match status" value="1"/>
</dbReference>
<comment type="caution">
    <text evidence="2">The sequence shown here is derived from an EMBL/GenBank/DDBJ whole genome shotgun (WGS) entry which is preliminary data.</text>
</comment>
<feature type="domain" description="Glycosyltransferase 2-like" evidence="1">
    <location>
        <begin position="43"/>
        <end position="137"/>
    </location>
</feature>
<evidence type="ECO:0000259" key="1">
    <source>
        <dbReference type="Pfam" id="PF00535"/>
    </source>
</evidence>
<keyword evidence="3" id="KW-1185">Reference proteome</keyword>
<protein>
    <recommendedName>
        <fullName evidence="1">Glycosyltransferase 2-like domain-containing protein</fullName>
    </recommendedName>
</protein>
<sequence>MRFQILMATMHKQKISDINWDEKGITSDVLLINQSDFSGRETSGKIQMISTTDRGSSNSRNLAIDNALGDICLIADDDVKYLPGYEEKILAEFAKYPEADIITFQIQTPEGNKFNMGYPDVPMKHSWRSILKCASIEIAFRRDAINKAQLRLNKLFGLGSHYRIHDEIIFLKEALDKGLNLRYAPIPVVIHPAESSGTDFNDHLIYSKGAAFAKLFAYKAYAFNIVFSIKKYALYKKNKSFWQFLALMNKGTADYLKGKY</sequence>
<dbReference type="InterPro" id="IPR029044">
    <property type="entry name" value="Nucleotide-diphossugar_trans"/>
</dbReference>
<dbReference type="AlphaFoldDB" id="V8G7Z1"/>
<dbReference type="OrthoDB" id="9797391at2"/>
<dbReference type="EMBL" id="AYSV01000043">
    <property type="protein sequence ID" value="ETD72654.1"/>
    <property type="molecule type" value="Genomic_DNA"/>
</dbReference>
<dbReference type="RefSeq" id="WP_023949830.1">
    <property type="nucleotide sequence ID" value="NZ_AYSV01000043.1"/>
</dbReference>
<reference evidence="2 3" key="1">
    <citation type="submission" date="2013-11" db="EMBL/GenBank/DDBJ databases">
        <title>Genomic analysis of Pelistega sp. HM-7.</title>
        <authorList>
            <person name="Kumbhare S.V."/>
            <person name="Shetty S.A."/>
            <person name="Sharma O."/>
            <person name="Dhotre D.P."/>
        </authorList>
    </citation>
    <scope>NUCLEOTIDE SEQUENCE [LARGE SCALE GENOMIC DNA]</scope>
    <source>
        <strain evidence="2 3">HM-7</strain>
    </source>
</reference>
<dbReference type="CDD" id="cd00761">
    <property type="entry name" value="Glyco_tranf_GTA_type"/>
    <property type="match status" value="1"/>
</dbReference>
<dbReference type="SUPFAM" id="SSF53448">
    <property type="entry name" value="Nucleotide-diphospho-sugar transferases"/>
    <property type="match status" value="1"/>
</dbReference>
<proteinExistence type="predicted"/>
<name>V8G7Z1_9BURK</name>